<name>A0A654II78_9MOLU</name>
<evidence type="ECO:0000313" key="3">
    <source>
        <dbReference type="EMBL" id="VZR97905.1"/>
    </source>
</evidence>
<dbReference type="AlphaFoldDB" id="A0A654II78"/>
<organism evidence="3">
    <name type="scientific">Mycoplasma feriruminatoris</name>
    <dbReference type="NCBI Taxonomy" id="1179777"/>
    <lineage>
        <taxon>Bacteria</taxon>
        <taxon>Bacillati</taxon>
        <taxon>Mycoplasmatota</taxon>
        <taxon>Mollicutes</taxon>
        <taxon>Mycoplasmataceae</taxon>
        <taxon>Mycoplasma</taxon>
    </lineage>
</organism>
<feature type="chain" id="PRO_5024851022" description="Lipoprotein" evidence="2">
    <location>
        <begin position="23"/>
        <end position="244"/>
    </location>
</feature>
<evidence type="ECO:0008006" key="4">
    <source>
        <dbReference type="Google" id="ProtNLM"/>
    </source>
</evidence>
<proteinExistence type="predicted"/>
<sequence length="244" mass="28008">MKKFLTILSFLTTLSSSLVVVACKTDKTDQKINEHNKTDNKENDSNSNPKELEKPNNNLNMSEQDLPKDQPNNKEEKNDKIDEFVGRIKKEIEELLNKKENPKILEYATNLISKFLQTSNQKQSFEELTNLENKISKLFAESKIEDVKAEITLLFSNSLNNITNGNEAQKLKQLLDKVTKENKESILETTRDLLGKKISNEFDQELKAKINEVNSLLEKNDYNGAKTKLFDIVDKSAKLEKNKI</sequence>
<accession>A0A654II78</accession>
<evidence type="ECO:0000256" key="2">
    <source>
        <dbReference type="SAM" id="SignalP"/>
    </source>
</evidence>
<feature type="signal peptide" evidence="2">
    <location>
        <begin position="1"/>
        <end position="22"/>
    </location>
</feature>
<dbReference type="EMBL" id="LR739235">
    <property type="protein sequence ID" value="VZR97905.1"/>
    <property type="molecule type" value="Genomic_DNA"/>
</dbReference>
<feature type="compositionally biased region" description="Basic and acidic residues" evidence="1">
    <location>
        <begin position="65"/>
        <end position="81"/>
    </location>
</feature>
<evidence type="ECO:0000256" key="1">
    <source>
        <dbReference type="SAM" id="MobiDB-lite"/>
    </source>
</evidence>
<feature type="region of interest" description="Disordered" evidence="1">
    <location>
        <begin position="31"/>
        <end position="81"/>
    </location>
</feature>
<keyword evidence="2" id="KW-0732">Signal</keyword>
<reference evidence="3" key="1">
    <citation type="submission" date="2019-11" db="EMBL/GenBank/DDBJ databases">
        <authorList>
            <person name="Falquet L."/>
            <person name="Falquet L."/>
        </authorList>
    </citation>
    <scope>NUCLEOTIDE SEQUENCE</scope>
    <source>
        <strain evidence="3">8756-13</strain>
    </source>
</reference>
<feature type="compositionally biased region" description="Basic and acidic residues" evidence="1">
    <location>
        <begin position="31"/>
        <end position="54"/>
    </location>
</feature>
<protein>
    <recommendedName>
        <fullName evidence="4">Lipoprotein</fullName>
    </recommendedName>
</protein>
<gene>
    <name evidence="3" type="ORF">MF5295_00527</name>
</gene>
<dbReference type="PROSITE" id="PS51257">
    <property type="entry name" value="PROKAR_LIPOPROTEIN"/>
    <property type="match status" value="1"/>
</dbReference>